<feature type="transmembrane region" description="Helical" evidence="4">
    <location>
        <begin position="300"/>
        <end position="321"/>
    </location>
</feature>
<dbReference type="GO" id="GO:0022857">
    <property type="term" value="F:transmembrane transporter activity"/>
    <property type="evidence" value="ECO:0007669"/>
    <property type="project" value="InterPro"/>
</dbReference>
<dbReference type="OrthoDB" id="9770492at2"/>
<organism evidence="6 7">
    <name type="scientific">Thermomicrobium roseum (strain ATCC 27502 / DSM 5159 / P-2)</name>
    <dbReference type="NCBI Taxonomy" id="309801"/>
    <lineage>
        <taxon>Bacteria</taxon>
        <taxon>Pseudomonadati</taxon>
        <taxon>Thermomicrobiota</taxon>
        <taxon>Thermomicrobia</taxon>
        <taxon>Thermomicrobiales</taxon>
        <taxon>Thermomicrobiaceae</taxon>
        <taxon>Thermomicrobium</taxon>
    </lineage>
</organism>
<accession>B9L2E4</accession>
<dbReference type="PANTHER" id="PTHR43129">
    <property type="entry name" value="FOSMIDOMYCIN RESISTANCE PROTEIN"/>
    <property type="match status" value="1"/>
</dbReference>
<dbReference type="InterPro" id="IPR020846">
    <property type="entry name" value="MFS_dom"/>
</dbReference>
<gene>
    <name evidence="6" type="ordered locus">trd_1346</name>
</gene>
<dbReference type="CDD" id="cd17478">
    <property type="entry name" value="MFS_FsR"/>
    <property type="match status" value="1"/>
</dbReference>
<evidence type="ECO:0000256" key="3">
    <source>
        <dbReference type="ARBA" id="ARBA00023136"/>
    </source>
</evidence>
<protein>
    <submittedName>
        <fullName evidence="6">Putative membrane efflux protein</fullName>
    </submittedName>
</protein>
<proteinExistence type="predicted"/>
<dbReference type="SUPFAM" id="SSF103473">
    <property type="entry name" value="MFS general substrate transporter"/>
    <property type="match status" value="1"/>
</dbReference>
<evidence type="ECO:0000313" key="7">
    <source>
        <dbReference type="Proteomes" id="UP000000447"/>
    </source>
</evidence>
<keyword evidence="3 4" id="KW-0472">Membrane</keyword>
<dbReference type="GO" id="GO:0005886">
    <property type="term" value="C:plasma membrane"/>
    <property type="evidence" value="ECO:0007669"/>
    <property type="project" value="TreeGrafter"/>
</dbReference>
<feature type="transmembrane region" description="Helical" evidence="4">
    <location>
        <begin position="206"/>
        <end position="225"/>
    </location>
</feature>
<feature type="transmembrane region" description="Helical" evidence="4">
    <location>
        <begin position="165"/>
        <end position="185"/>
    </location>
</feature>
<feature type="transmembrane region" description="Helical" evidence="4">
    <location>
        <begin position="274"/>
        <end position="294"/>
    </location>
</feature>
<keyword evidence="1 4" id="KW-0812">Transmembrane</keyword>
<feature type="transmembrane region" description="Helical" evidence="4">
    <location>
        <begin position="139"/>
        <end position="159"/>
    </location>
</feature>
<dbReference type="InterPro" id="IPR011701">
    <property type="entry name" value="MFS"/>
</dbReference>
<feature type="domain" description="Major facilitator superfamily (MFS) profile" evidence="5">
    <location>
        <begin position="12"/>
        <end position="385"/>
    </location>
</feature>
<feature type="transmembrane region" description="Helical" evidence="4">
    <location>
        <begin position="360"/>
        <end position="381"/>
    </location>
</feature>
<dbReference type="PANTHER" id="PTHR43129:SF1">
    <property type="entry name" value="FOSMIDOMYCIN RESISTANCE PROTEIN"/>
    <property type="match status" value="1"/>
</dbReference>
<keyword evidence="2 4" id="KW-1133">Transmembrane helix</keyword>
<feature type="transmembrane region" description="Helical" evidence="4">
    <location>
        <begin position="12"/>
        <end position="33"/>
    </location>
</feature>
<evidence type="ECO:0000259" key="5">
    <source>
        <dbReference type="PROSITE" id="PS50850"/>
    </source>
</evidence>
<dbReference type="Gene3D" id="1.20.1250.20">
    <property type="entry name" value="MFS general substrate transporter like domains"/>
    <property type="match status" value="1"/>
</dbReference>
<feature type="transmembrane region" description="Helical" evidence="4">
    <location>
        <begin position="45"/>
        <end position="66"/>
    </location>
</feature>
<dbReference type="Pfam" id="PF07690">
    <property type="entry name" value="MFS_1"/>
    <property type="match status" value="1"/>
</dbReference>
<evidence type="ECO:0000256" key="2">
    <source>
        <dbReference type="ARBA" id="ARBA00022989"/>
    </source>
</evidence>
<evidence type="ECO:0000256" key="1">
    <source>
        <dbReference type="ARBA" id="ARBA00022692"/>
    </source>
</evidence>
<dbReference type="InterPro" id="IPR036259">
    <property type="entry name" value="MFS_trans_sf"/>
</dbReference>
<sequence>MERGQRSEERARLATFMLGHFSVDFMSGLLPALYPLLARELGLDYSQIGTLALAYTAAVSLTQPFFGYLADRWGVRRLAPLSLLWSGIFLGLYGLVRRPELLYPFAFLAGFGSGAYHPIGASRAAALAREHQRNTTMSIYTVSGTIGYALGPLAGVILFRVFGLMGTLVTVPIGLLAAALVRWGLGHFAESLAPSDRRSGGETRQAIAWRALLPILAVVMLRSWAFMTVATFAPVWYRELGYEVLYGVVATVIVASGAAGTLLGGFLADRLGSWRVLLGSLGLAIPALLAFAATTSPLGLLAAASFGLLADASISITLVAAQRLLPGRAGVASGFILGMGFVTGGIGAPVTGWIADRISLQAALGLTALALVAALALCWSIPATALRRPALAPVGSRS</sequence>
<dbReference type="EMBL" id="CP001275">
    <property type="protein sequence ID" value="ACM04621.1"/>
    <property type="molecule type" value="Genomic_DNA"/>
</dbReference>
<name>B9L2E4_THERP</name>
<evidence type="ECO:0000313" key="6">
    <source>
        <dbReference type="EMBL" id="ACM04621.1"/>
    </source>
</evidence>
<keyword evidence="7" id="KW-1185">Reference proteome</keyword>
<feature type="transmembrane region" description="Helical" evidence="4">
    <location>
        <begin position="333"/>
        <end position="354"/>
    </location>
</feature>
<dbReference type="PROSITE" id="PS50850">
    <property type="entry name" value="MFS"/>
    <property type="match status" value="1"/>
</dbReference>
<dbReference type="RefSeq" id="WP_015922295.1">
    <property type="nucleotide sequence ID" value="NC_011959.1"/>
</dbReference>
<reference evidence="6 7" key="1">
    <citation type="journal article" date="2009" name="PLoS ONE">
        <title>Complete genome sequence of the aerobic CO-oxidizing thermophile Thermomicrobium roseum.</title>
        <authorList>
            <person name="Wu D."/>
            <person name="Raymond J."/>
            <person name="Wu M."/>
            <person name="Chatterji S."/>
            <person name="Ren Q."/>
            <person name="Graham J.E."/>
            <person name="Bryant D.A."/>
            <person name="Robb F."/>
            <person name="Colman A."/>
            <person name="Tallon L.J."/>
            <person name="Badger J.H."/>
            <person name="Madupu R."/>
            <person name="Ward N.L."/>
            <person name="Eisen J.A."/>
        </authorList>
    </citation>
    <scope>NUCLEOTIDE SEQUENCE [LARGE SCALE GENOMIC DNA]</scope>
    <source>
        <strain evidence="7">ATCC 27502 / DSM 5159 / P-2</strain>
    </source>
</reference>
<dbReference type="eggNOG" id="COG2814">
    <property type="taxonomic scope" value="Bacteria"/>
</dbReference>
<dbReference type="HOGENOM" id="CLU_040537_0_0_0"/>
<dbReference type="Proteomes" id="UP000000447">
    <property type="component" value="Chromosome"/>
</dbReference>
<feature type="transmembrane region" description="Helical" evidence="4">
    <location>
        <begin position="102"/>
        <end position="119"/>
    </location>
</feature>
<dbReference type="AlphaFoldDB" id="B9L2E4"/>
<evidence type="ECO:0000256" key="4">
    <source>
        <dbReference type="SAM" id="Phobius"/>
    </source>
</evidence>
<dbReference type="KEGG" id="tro:trd_1346"/>
<feature type="transmembrane region" description="Helical" evidence="4">
    <location>
        <begin position="78"/>
        <end position="96"/>
    </location>
</feature>
<feature type="transmembrane region" description="Helical" evidence="4">
    <location>
        <begin position="245"/>
        <end position="267"/>
    </location>
</feature>